<dbReference type="InterPro" id="IPR009019">
    <property type="entry name" value="KH_sf_prok-type"/>
</dbReference>
<dbReference type="InterPro" id="IPR020627">
    <property type="entry name" value="KhpA"/>
</dbReference>
<sequence length="93" mass="9932">MKDFVELVARSLVDHPEGVEVREVVGPHATAVELRVLPDDLGKVIGRGGRVIKAIRTLARAAATRGGKRVTVEIVRPEGADRPSESRDSGGEP</sequence>
<dbReference type="PANTHER" id="PTHR34654:SF1">
    <property type="entry name" value="RNA-BINDING PROTEIN KHPA"/>
    <property type="match status" value="1"/>
</dbReference>
<reference evidence="5 6" key="1">
    <citation type="journal article" date="2019" name="Nat. Microbiol.">
        <title>Mediterranean grassland soil C-N compound turnover is dependent on rainfall and depth, and is mediated by genomically divergent microorganisms.</title>
        <authorList>
            <person name="Diamond S."/>
            <person name="Andeer P.F."/>
            <person name="Li Z."/>
            <person name="Crits-Christoph A."/>
            <person name="Burstein D."/>
            <person name="Anantharaman K."/>
            <person name="Lane K.R."/>
            <person name="Thomas B.C."/>
            <person name="Pan C."/>
            <person name="Northen T.R."/>
            <person name="Banfield J.F."/>
        </authorList>
    </citation>
    <scope>NUCLEOTIDE SEQUENCE [LARGE SCALE GENOMIC DNA]</scope>
    <source>
        <strain evidence="5">NP_6</strain>
    </source>
</reference>
<evidence type="ECO:0000256" key="1">
    <source>
        <dbReference type="ARBA" id="ARBA00022490"/>
    </source>
</evidence>
<dbReference type="Pfam" id="PF13083">
    <property type="entry name" value="KH_KhpA-B"/>
    <property type="match status" value="1"/>
</dbReference>
<dbReference type="GO" id="GO:0071555">
    <property type="term" value="P:cell wall organization"/>
    <property type="evidence" value="ECO:0007669"/>
    <property type="project" value="UniProtKB-KW"/>
</dbReference>
<evidence type="ECO:0000313" key="6">
    <source>
        <dbReference type="Proteomes" id="UP000318093"/>
    </source>
</evidence>
<dbReference type="GO" id="GO:0005737">
    <property type="term" value="C:cytoplasm"/>
    <property type="evidence" value="ECO:0007669"/>
    <property type="project" value="UniProtKB-SubCell"/>
</dbReference>
<dbReference type="GO" id="GO:0009252">
    <property type="term" value="P:peptidoglycan biosynthetic process"/>
    <property type="evidence" value="ECO:0007669"/>
    <property type="project" value="UniProtKB-UniRule"/>
</dbReference>
<comment type="subcellular location">
    <subcellularLocation>
        <location evidence="3">Cytoplasm</location>
    </subcellularLocation>
</comment>
<comment type="caution">
    <text evidence="5">The sequence shown here is derived from an EMBL/GenBank/DDBJ whole genome shotgun (WGS) entry which is preliminary data.</text>
</comment>
<evidence type="ECO:0000256" key="4">
    <source>
        <dbReference type="SAM" id="MobiDB-lite"/>
    </source>
</evidence>
<keyword evidence="1 3" id="KW-0963">Cytoplasm</keyword>
<dbReference type="GO" id="GO:0008360">
    <property type="term" value="P:regulation of cell shape"/>
    <property type="evidence" value="ECO:0007669"/>
    <property type="project" value="UniProtKB-KW"/>
</dbReference>
<keyword evidence="3" id="KW-0133">Cell shape</keyword>
<dbReference type="SUPFAM" id="SSF54814">
    <property type="entry name" value="Prokaryotic type KH domain (KH-domain type II)"/>
    <property type="match status" value="1"/>
</dbReference>
<evidence type="ECO:0000313" key="5">
    <source>
        <dbReference type="EMBL" id="TMI79583.1"/>
    </source>
</evidence>
<feature type="compositionally biased region" description="Basic and acidic residues" evidence="4">
    <location>
        <begin position="75"/>
        <end position="93"/>
    </location>
</feature>
<evidence type="ECO:0000256" key="3">
    <source>
        <dbReference type="HAMAP-Rule" id="MF_00088"/>
    </source>
</evidence>
<comment type="function">
    <text evidence="3">A probable RNA chaperone. Forms a complex with KhpB which binds to cellular RNA and controls its expression. Plays a role in peptidoglycan (PG) homeostasis and cell length regulation.</text>
</comment>
<gene>
    <name evidence="3" type="primary">khpA</name>
    <name evidence="5" type="ORF">E6H03_09940</name>
</gene>
<comment type="similarity">
    <text evidence="3">Belongs to the KhpA RNA-binding protein family.</text>
</comment>
<dbReference type="Proteomes" id="UP000318093">
    <property type="component" value="Unassembled WGS sequence"/>
</dbReference>
<keyword evidence="2 3" id="KW-0694">RNA-binding</keyword>
<keyword evidence="3" id="KW-0143">Chaperone</keyword>
<dbReference type="InterPro" id="IPR015946">
    <property type="entry name" value="KH_dom-like_a/b"/>
</dbReference>
<evidence type="ECO:0000256" key="2">
    <source>
        <dbReference type="ARBA" id="ARBA00022884"/>
    </source>
</evidence>
<feature type="region of interest" description="Disordered" evidence="4">
    <location>
        <begin position="74"/>
        <end position="93"/>
    </location>
</feature>
<keyword evidence="3" id="KW-0961">Cell wall biogenesis/degradation</keyword>
<proteinExistence type="inferred from homology"/>
<dbReference type="EMBL" id="VBAN01000316">
    <property type="protein sequence ID" value="TMI79583.1"/>
    <property type="molecule type" value="Genomic_DNA"/>
</dbReference>
<comment type="subunit">
    <text evidence="3">Forms a complex with KhpB.</text>
</comment>
<dbReference type="HAMAP" id="MF_00088">
    <property type="entry name" value="KhpA"/>
    <property type="match status" value="1"/>
</dbReference>
<accession>A0A537J7X0</accession>
<dbReference type="AlphaFoldDB" id="A0A537J7X0"/>
<protein>
    <recommendedName>
        <fullName evidence="3">RNA-binding protein KhpA</fullName>
    </recommendedName>
    <alternativeName>
        <fullName evidence="3">KH-domain protein A</fullName>
    </alternativeName>
</protein>
<dbReference type="PROSITE" id="PS50084">
    <property type="entry name" value="KH_TYPE_1"/>
    <property type="match status" value="1"/>
</dbReference>
<name>A0A537J7X0_9BACT</name>
<dbReference type="CDD" id="cd22533">
    <property type="entry name" value="KH-II_YlqC-like"/>
    <property type="match status" value="1"/>
</dbReference>
<organism evidence="5 6">
    <name type="scientific">Candidatus Segetimicrobium genomatis</name>
    <dbReference type="NCBI Taxonomy" id="2569760"/>
    <lineage>
        <taxon>Bacteria</taxon>
        <taxon>Bacillati</taxon>
        <taxon>Candidatus Sysuimicrobiota</taxon>
        <taxon>Candidatus Sysuimicrobiia</taxon>
        <taxon>Candidatus Sysuimicrobiales</taxon>
        <taxon>Candidatus Segetimicrobiaceae</taxon>
        <taxon>Candidatus Segetimicrobium</taxon>
    </lineage>
</organism>
<dbReference type="PANTHER" id="PTHR34654">
    <property type="entry name" value="UPF0109 PROTEIN SCO5592"/>
    <property type="match status" value="1"/>
</dbReference>
<dbReference type="GO" id="GO:0003723">
    <property type="term" value="F:RNA binding"/>
    <property type="evidence" value="ECO:0007669"/>
    <property type="project" value="UniProtKB-UniRule"/>
</dbReference>
<dbReference type="Gene3D" id="3.30.300.20">
    <property type="match status" value="1"/>
</dbReference>